<dbReference type="OrthoDB" id="625764at2759"/>
<dbReference type="InterPro" id="IPR039638">
    <property type="entry name" value="MED33A/B"/>
</dbReference>
<comment type="caution">
    <text evidence="1">The sequence shown here is derived from an EMBL/GenBank/DDBJ whole genome shotgun (WGS) entry which is preliminary data.</text>
</comment>
<dbReference type="PANTHER" id="PTHR33739">
    <property type="entry name" value="OS07G0681500 PROTEIN"/>
    <property type="match status" value="1"/>
</dbReference>
<evidence type="ECO:0000313" key="2">
    <source>
        <dbReference type="Proteomes" id="UP000036987"/>
    </source>
</evidence>
<dbReference type="GO" id="GO:2000762">
    <property type="term" value="P:regulation of phenylpropanoid metabolic process"/>
    <property type="evidence" value="ECO:0007669"/>
    <property type="project" value="InterPro"/>
</dbReference>
<organism evidence="1 2">
    <name type="scientific">Zostera marina</name>
    <name type="common">Eelgrass</name>
    <dbReference type="NCBI Taxonomy" id="29655"/>
    <lineage>
        <taxon>Eukaryota</taxon>
        <taxon>Viridiplantae</taxon>
        <taxon>Streptophyta</taxon>
        <taxon>Embryophyta</taxon>
        <taxon>Tracheophyta</taxon>
        <taxon>Spermatophyta</taxon>
        <taxon>Magnoliopsida</taxon>
        <taxon>Liliopsida</taxon>
        <taxon>Zosteraceae</taxon>
        <taxon>Zostera</taxon>
    </lineage>
</organism>
<evidence type="ECO:0008006" key="3">
    <source>
        <dbReference type="Google" id="ProtNLM"/>
    </source>
</evidence>
<proteinExistence type="predicted"/>
<dbReference type="EMBL" id="LFYR01000692">
    <property type="protein sequence ID" value="KMZ70941.1"/>
    <property type="molecule type" value="Genomic_DNA"/>
</dbReference>
<dbReference type="GO" id="GO:0016592">
    <property type="term" value="C:mediator complex"/>
    <property type="evidence" value="ECO:0007669"/>
    <property type="project" value="InterPro"/>
</dbReference>
<evidence type="ECO:0000313" key="1">
    <source>
        <dbReference type="EMBL" id="KMZ70941.1"/>
    </source>
</evidence>
<accession>A0A0K9PPP1</accession>
<keyword evidence="2" id="KW-1185">Reference proteome</keyword>
<feature type="non-terminal residue" evidence="1">
    <location>
        <position position="563"/>
    </location>
</feature>
<sequence>MEEDSNKSPWENVLEFTKMAQKKEIDTMTWAIRVSSILGYFNIPLPCPELAEVLVAHICWDNNVPVLWKYLEKVMSSRIVPPMFAIALLSTRVFPIRGKNPIAYRLYMEILKRYCFDFTSQMDPNFKRIRMMVDDVLHLSKRFGAQAHEQGVFEVEYIFCILWQLLDATLEDEGLLDSSLERIPNLVNGPHDMELDIVESIDQSKNEYYEKLVKENTTMAIEVIDQFLHHKVICRLLSLIHQNMPCLWKRFSQCLQMLASNSLALKNSTVSPDRLINWSFDIVNKKFWKFKSSKYRELCPISSGPFESPGGHCHGPSRSAIWVPLDLYLEDAVDGSISATNAIETISGLLKVLQTVNRTTWHEAFLGLWMASLRLVQRIKDLIEGPVPYEDARMCLLLSITTLSIADVINEEKCTTNNQTENSNISQLQDTVLQGERHRALVHSLQLLGNYESLLVPPPSFIYVANQAAAKALAFVSGIPISVGFFESIGTNNKLNCSGNMWHLIVEACIARNLLDTSAYLWPGYVNDHTNQIPQNTSDEGSDWSALMEGAKLTTSMMKIPAS</sequence>
<dbReference type="Proteomes" id="UP000036987">
    <property type="component" value="Unassembled WGS sequence"/>
</dbReference>
<name>A0A0K9PPP1_ZOSMR</name>
<protein>
    <recommendedName>
        <fullName evidence="3">Mediator of RNA polymerase II transcription subunit</fullName>
    </recommendedName>
</protein>
<gene>
    <name evidence="1" type="ORF">ZOSMA_18G00330</name>
</gene>
<dbReference type="PANTHER" id="PTHR33739:SF5">
    <property type="entry name" value="MEDIATOR OF RNA POLYMERASE II TRANSCRIPTION SUBUNIT 33A"/>
    <property type="match status" value="1"/>
</dbReference>
<reference evidence="2" key="1">
    <citation type="journal article" date="2016" name="Nature">
        <title>The genome of the seagrass Zostera marina reveals angiosperm adaptation to the sea.</title>
        <authorList>
            <person name="Olsen J.L."/>
            <person name="Rouze P."/>
            <person name="Verhelst B."/>
            <person name="Lin Y.-C."/>
            <person name="Bayer T."/>
            <person name="Collen J."/>
            <person name="Dattolo E."/>
            <person name="De Paoli E."/>
            <person name="Dittami S."/>
            <person name="Maumus F."/>
            <person name="Michel G."/>
            <person name="Kersting A."/>
            <person name="Lauritano C."/>
            <person name="Lohaus R."/>
            <person name="Toepel M."/>
            <person name="Tonon T."/>
            <person name="Vanneste K."/>
            <person name="Amirebrahimi M."/>
            <person name="Brakel J."/>
            <person name="Bostroem C."/>
            <person name="Chovatia M."/>
            <person name="Grimwood J."/>
            <person name="Jenkins J.W."/>
            <person name="Jueterbock A."/>
            <person name="Mraz A."/>
            <person name="Stam W.T."/>
            <person name="Tice H."/>
            <person name="Bornberg-Bauer E."/>
            <person name="Green P.J."/>
            <person name="Pearson G.A."/>
            <person name="Procaccini G."/>
            <person name="Duarte C.M."/>
            <person name="Schmutz J."/>
            <person name="Reusch T.B.H."/>
            <person name="Van de Peer Y."/>
        </authorList>
    </citation>
    <scope>NUCLEOTIDE SEQUENCE [LARGE SCALE GENOMIC DNA]</scope>
    <source>
        <strain evidence="2">cv. Finnish</strain>
    </source>
</reference>
<dbReference type="AlphaFoldDB" id="A0A0K9PPP1"/>